<keyword evidence="3" id="KW-0614">Plasmid</keyword>
<reference evidence="3 4" key="2">
    <citation type="journal article" date="2012" name="J. Bacteriol.">
        <title>Whole-Genome Sequences of Borrelia bissettii, Borrelia valaisiana, and Borrelia spielmanii.</title>
        <authorList>
            <person name="Schutzer S.E."/>
            <person name="Fraser-Liggett C.M."/>
            <person name="Qiu W.G."/>
            <person name="Kraiczy P."/>
            <person name="Mongodin E.F."/>
            <person name="Dunn J.J."/>
            <person name="Luft B.J."/>
            <person name="Casjens S.R."/>
        </authorList>
    </citation>
    <scope>NUCLEOTIDE SEQUENCE [LARGE SCALE GENOMIC DNA]</scope>
    <source>
        <strain evidence="3 4">DN127</strain>
    </source>
</reference>
<evidence type="ECO:0000313" key="4">
    <source>
        <dbReference type="Proteomes" id="UP000001634"/>
    </source>
</evidence>
<evidence type="ECO:0000256" key="1">
    <source>
        <dbReference type="SAM" id="SignalP"/>
    </source>
</evidence>
<feature type="chain" id="PRO_5003397035" evidence="1">
    <location>
        <begin position="24"/>
        <end position="291"/>
    </location>
</feature>
<dbReference type="PROSITE" id="PS51257">
    <property type="entry name" value="PROKAR_LIPOPROTEIN"/>
    <property type="match status" value="1"/>
</dbReference>
<feature type="domain" description="BBH37-like helical" evidence="2">
    <location>
        <begin position="104"/>
        <end position="283"/>
    </location>
</feature>
<dbReference type="Proteomes" id="UP000001634">
    <property type="component" value="Plasmid lp28-4"/>
</dbReference>
<dbReference type="KEGG" id="bbs:BbiDN127_I0003"/>
<feature type="signal peptide" evidence="1">
    <location>
        <begin position="1"/>
        <end position="23"/>
    </location>
</feature>
<keyword evidence="4" id="KW-1185">Reference proteome</keyword>
<evidence type="ECO:0000259" key="2">
    <source>
        <dbReference type="Pfam" id="PF25672"/>
    </source>
</evidence>
<dbReference type="InterPro" id="IPR057717">
    <property type="entry name" value="BBH37-like_helical"/>
</dbReference>
<evidence type="ECO:0000313" key="3">
    <source>
        <dbReference type="EMBL" id="AEL19488.1"/>
    </source>
</evidence>
<keyword evidence="1" id="KW-0732">Signal</keyword>
<geneLocation type="plasmid" evidence="3 4">
    <name>lp28-4</name>
</geneLocation>
<protein>
    <submittedName>
        <fullName evidence="3">Borrelia PFam12 protein</fullName>
    </submittedName>
</protein>
<organism evidence="3 4">
    <name type="scientific">Borrelia bissettiae (strain DSM 17990 / CIP 109136 / DN127)</name>
    <name type="common">Borreliella bissettiae</name>
    <dbReference type="NCBI Taxonomy" id="521010"/>
    <lineage>
        <taxon>Bacteria</taxon>
        <taxon>Pseudomonadati</taxon>
        <taxon>Spirochaetota</taxon>
        <taxon>Spirochaetia</taxon>
        <taxon>Spirochaetales</taxon>
        <taxon>Borreliaceae</taxon>
        <taxon>Borreliella</taxon>
    </lineage>
</organism>
<dbReference type="Pfam" id="PF25672">
    <property type="entry name" value="BBH37"/>
    <property type="match status" value="1"/>
</dbReference>
<gene>
    <name evidence="3" type="ordered locus">BbiDN127_I0003</name>
</gene>
<dbReference type="HOGENOM" id="CLU_077087_0_0_12"/>
<dbReference type="EMBL" id="CP002759">
    <property type="protein sequence ID" value="AEL19488.1"/>
    <property type="molecule type" value="Genomic_DNA"/>
</dbReference>
<accession>G0AP62</accession>
<dbReference type="InterPro" id="IPR058057">
    <property type="entry name" value="BBH37-like"/>
</dbReference>
<dbReference type="RefSeq" id="WP_014023124.1">
    <property type="nucleotide sequence ID" value="NC_015917.1"/>
</dbReference>
<reference key="1">
    <citation type="submission" date="2011-06" db="EMBL/GenBank/DDBJ databases">
        <authorList>
            <person name="Mongodin E.F."/>
            <person name="Casjens S.R."/>
            <person name="Fraser-Liggett C.M."/>
            <person name="Qiu W.-G."/>
            <person name="Dunn J.J."/>
            <person name="Luft B.J."/>
            <person name="Schutzer S.E."/>
        </authorList>
    </citation>
    <scope>NUCLEOTIDE SEQUENCE</scope>
    <source>
        <strain>DN127</strain>
    </source>
</reference>
<proteinExistence type="predicted"/>
<dbReference type="AlphaFoldDB" id="G0AP62"/>
<sequence>MKKNILATYTLMLLSLSSCDTNAINKLTNKTKEKFVKTPEYTKDLDLIKKIRMDDKESGKQHIKEREQQQVQVVSVESINEKNPEILNSIYYSHQKQIEIKERNLTTNTDEEKEAEKAIIEGAPIFAKLVDNDHELKLKYERLEFNFYNVISKLKKKLENYKRHNNIKRQKIIQLINQFNKKRSDIDELKIKLESGLIEKISAKYFFNQAQKTLKEAIAERSKNKHRNYQSKKTNSNLLAKKALYETTRALDQLATSSIKMAEAMGIKKEIKELIQEAKYILASFKREENK</sequence>
<dbReference type="NCBIfam" id="NF033721">
    <property type="entry name" value="P12_lipo"/>
    <property type="match status" value="1"/>
</dbReference>
<name>G0AP62_BORBD</name>